<evidence type="ECO:0000259" key="8">
    <source>
        <dbReference type="Pfam" id="PF00892"/>
    </source>
</evidence>
<feature type="transmembrane region" description="Helical" evidence="7">
    <location>
        <begin position="156"/>
        <end position="178"/>
    </location>
</feature>
<dbReference type="EMBL" id="FN545151">
    <property type="protein sequence ID" value="CBA71438.1"/>
    <property type="molecule type" value="Genomic_DNA"/>
</dbReference>
<dbReference type="AlphaFoldDB" id="D2TVQ8"/>
<feature type="transmembrane region" description="Helical" evidence="7">
    <location>
        <begin position="21"/>
        <end position="38"/>
    </location>
</feature>
<organism evidence="9">
    <name type="scientific">Arsenophonus nasoniae</name>
    <name type="common">son-killer infecting Nasonia vitripennis</name>
    <dbReference type="NCBI Taxonomy" id="638"/>
    <lineage>
        <taxon>Bacteria</taxon>
        <taxon>Pseudomonadati</taxon>
        <taxon>Pseudomonadota</taxon>
        <taxon>Gammaproteobacteria</taxon>
        <taxon>Enterobacterales</taxon>
        <taxon>Morganellaceae</taxon>
        <taxon>Arsenophonus</taxon>
    </lineage>
</organism>
<feature type="transmembrane region" description="Helical" evidence="7">
    <location>
        <begin position="50"/>
        <end position="69"/>
    </location>
</feature>
<feature type="transmembrane region" description="Helical" evidence="7">
    <location>
        <begin position="132"/>
        <end position="150"/>
    </location>
</feature>
<keyword evidence="5 7" id="KW-1133">Transmembrane helix</keyword>
<feature type="domain" description="EamA" evidence="8">
    <location>
        <begin position="20"/>
        <end position="149"/>
    </location>
</feature>
<evidence type="ECO:0000256" key="5">
    <source>
        <dbReference type="ARBA" id="ARBA00022989"/>
    </source>
</evidence>
<dbReference type="InterPro" id="IPR037185">
    <property type="entry name" value="EmrE-like"/>
</dbReference>
<keyword evidence="6 7" id="KW-0472">Membrane</keyword>
<dbReference type="InterPro" id="IPR000620">
    <property type="entry name" value="EamA_dom"/>
</dbReference>
<protein>
    <submittedName>
        <fullName evidence="9">Integral membrane protein</fullName>
    </submittedName>
</protein>
<proteinExistence type="inferred from homology"/>
<feature type="transmembrane region" description="Helical" evidence="7">
    <location>
        <begin position="216"/>
        <end position="235"/>
    </location>
</feature>
<feature type="transmembrane region" description="Helical" evidence="7">
    <location>
        <begin position="272"/>
        <end position="291"/>
    </location>
</feature>
<keyword evidence="3" id="KW-1003">Cell membrane</keyword>
<feature type="transmembrane region" description="Helical" evidence="7">
    <location>
        <begin position="104"/>
        <end position="125"/>
    </location>
</feature>
<evidence type="ECO:0000256" key="6">
    <source>
        <dbReference type="ARBA" id="ARBA00023136"/>
    </source>
</evidence>
<evidence type="ECO:0000256" key="2">
    <source>
        <dbReference type="ARBA" id="ARBA00007362"/>
    </source>
</evidence>
<dbReference type="PANTHER" id="PTHR22911">
    <property type="entry name" value="ACYL-MALONYL CONDENSING ENZYME-RELATED"/>
    <property type="match status" value="1"/>
</dbReference>
<gene>
    <name evidence="9" type="ORF">ARN_01020</name>
</gene>
<name>D2TVQ8_9GAMM</name>
<feature type="domain" description="EamA" evidence="8">
    <location>
        <begin position="160"/>
        <end position="286"/>
    </location>
</feature>
<dbReference type="SUPFAM" id="SSF103481">
    <property type="entry name" value="Multidrug resistance efflux transporter EmrE"/>
    <property type="match status" value="2"/>
</dbReference>
<feature type="transmembrane region" description="Helical" evidence="7">
    <location>
        <begin position="244"/>
        <end position="266"/>
    </location>
</feature>
<sequence>MWRAGGYHLPRVEGASMNQGALLAIFASLIFSVMNTLVKIIADDIPTGEIVFFRSSIGCLLVLLLMYRYGVVFSREDRPLLVLRGAMGGLYLICYFYSIANLTLADASMLVYLSPFFSILLSLLVMRERINANALFWLVMVIIGAILLVRPWDFSAYTLASLVGVLSAVFAAIAYLSVNKLSKRHHNYEIVFYFLFIATLLSLPLMWNSFIWPNAYQFAILLSIALVSLLGQVVLTQAFYSENLIVVSVVRYIGIVFNIGWGWLFWNEIPMQLSIFGSLLVVVSCIQLGLLNRNKAV</sequence>
<evidence type="ECO:0000256" key="1">
    <source>
        <dbReference type="ARBA" id="ARBA00004651"/>
    </source>
</evidence>
<accession>D2TVQ8</accession>
<keyword evidence="4 7" id="KW-0812">Transmembrane</keyword>
<comment type="similarity">
    <text evidence="2">Belongs to the EamA transporter family.</text>
</comment>
<evidence type="ECO:0000256" key="7">
    <source>
        <dbReference type="SAM" id="Phobius"/>
    </source>
</evidence>
<feature type="transmembrane region" description="Helical" evidence="7">
    <location>
        <begin position="81"/>
        <end position="98"/>
    </location>
</feature>
<dbReference type="Pfam" id="PF00892">
    <property type="entry name" value="EamA"/>
    <property type="match status" value="2"/>
</dbReference>
<evidence type="ECO:0000256" key="3">
    <source>
        <dbReference type="ARBA" id="ARBA00022475"/>
    </source>
</evidence>
<evidence type="ECO:0000256" key="4">
    <source>
        <dbReference type="ARBA" id="ARBA00022692"/>
    </source>
</evidence>
<dbReference type="PANTHER" id="PTHR22911:SF6">
    <property type="entry name" value="SOLUTE CARRIER FAMILY 35 MEMBER G1"/>
    <property type="match status" value="1"/>
</dbReference>
<comment type="subcellular location">
    <subcellularLocation>
        <location evidence="1">Cell membrane</location>
        <topology evidence="1">Multi-pass membrane protein</topology>
    </subcellularLocation>
</comment>
<evidence type="ECO:0000313" key="9">
    <source>
        <dbReference type="EMBL" id="CBA71438.1"/>
    </source>
</evidence>
<reference evidence="9" key="1">
    <citation type="journal article" date="2010" name="Insect Mol. Biol.">
        <title>The draft genome sequence of Arsenophonus nasoniae, son-killer bacterium of Nasonia vitripennis, reveals genes associated with virulence and symbiosis.</title>
        <authorList>
            <person name="Wilkes T."/>
            <person name="Darby A.C."/>
            <person name="Choi J."/>
            <person name="Colborne J.K."/>
            <person name="Werren J.H."/>
            <person name="Hurst G.D.D."/>
        </authorList>
    </citation>
    <scope>NUCLEOTIDE SEQUENCE</scope>
</reference>
<dbReference type="GO" id="GO:0016020">
    <property type="term" value="C:membrane"/>
    <property type="evidence" value="ECO:0007669"/>
    <property type="project" value="UniProtKB-SubCell"/>
</dbReference>
<feature type="transmembrane region" description="Helical" evidence="7">
    <location>
        <begin position="190"/>
        <end position="210"/>
    </location>
</feature>